<name>A0A8J2NL87_9HEXA</name>
<comment type="caution">
    <text evidence="1">The sequence shown here is derived from an EMBL/GenBank/DDBJ whole genome shotgun (WGS) entry which is preliminary data.</text>
</comment>
<reference evidence="1" key="1">
    <citation type="submission" date="2021-06" db="EMBL/GenBank/DDBJ databases">
        <authorList>
            <person name="Hodson N. C."/>
            <person name="Mongue J. A."/>
            <person name="Jaron S. K."/>
        </authorList>
    </citation>
    <scope>NUCLEOTIDE SEQUENCE</scope>
</reference>
<organism evidence="1 2">
    <name type="scientific">Allacma fusca</name>
    <dbReference type="NCBI Taxonomy" id="39272"/>
    <lineage>
        <taxon>Eukaryota</taxon>
        <taxon>Metazoa</taxon>
        <taxon>Ecdysozoa</taxon>
        <taxon>Arthropoda</taxon>
        <taxon>Hexapoda</taxon>
        <taxon>Collembola</taxon>
        <taxon>Symphypleona</taxon>
        <taxon>Sminthuridae</taxon>
        <taxon>Allacma</taxon>
    </lineage>
</organism>
<sequence>MSGSLRHLLPTSPGNMTKWQNIQKMFVLLLMMMMMTRTMKTFKKLIMASNQKEMLVLESLLLMILLLLLPMNGKTVNLNVSRIPWLVQRLTYYYSIKGSNLTQMISSIQKCSEIL</sequence>
<dbReference type="EMBL" id="CAJVCH010021386">
    <property type="protein sequence ID" value="CAG7690731.1"/>
    <property type="molecule type" value="Genomic_DNA"/>
</dbReference>
<evidence type="ECO:0000313" key="2">
    <source>
        <dbReference type="Proteomes" id="UP000708208"/>
    </source>
</evidence>
<accession>A0A8J2NL87</accession>
<dbReference type="Proteomes" id="UP000708208">
    <property type="component" value="Unassembled WGS sequence"/>
</dbReference>
<keyword evidence="2" id="KW-1185">Reference proteome</keyword>
<proteinExistence type="predicted"/>
<dbReference type="AlphaFoldDB" id="A0A8J2NL87"/>
<evidence type="ECO:0000313" key="1">
    <source>
        <dbReference type="EMBL" id="CAG7690731.1"/>
    </source>
</evidence>
<protein>
    <submittedName>
        <fullName evidence="1">Uncharacterized protein</fullName>
    </submittedName>
</protein>
<gene>
    <name evidence="1" type="ORF">AFUS01_LOCUS3539</name>
</gene>